<feature type="domain" description="BTB" evidence="1">
    <location>
        <begin position="55"/>
        <end position="133"/>
    </location>
</feature>
<dbReference type="EMBL" id="CAUJNA010001169">
    <property type="protein sequence ID" value="CAJ1384924.1"/>
    <property type="molecule type" value="Genomic_DNA"/>
</dbReference>
<reference evidence="2" key="1">
    <citation type="submission" date="2023-08" db="EMBL/GenBank/DDBJ databases">
        <authorList>
            <person name="Chen Y."/>
            <person name="Shah S."/>
            <person name="Dougan E. K."/>
            <person name="Thang M."/>
            <person name="Chan C."/>
        </authorList>
    </citation>
    <scope>NUCLEOTIDE SEQUENCE</scope>
</reference>
<evidence type="ECO:0000259" key="1">
    <source>
        <dbReference type="Pfam" id="PF00651"/>
    </source>
</evidence>
<dbReference type="Pfam" id="PF00651">
    <property type="entry name" value="BTB"/>
    <property type="match status" value="1"/>
</dbReference>
<proteinExistence type="predicted"/>
<keyword evidence="3" id="KW-1185">Reference proteome</keyword>
<sequence length="288" mass="32264">MARRSKGARGSTLAEDFARAYGDQTLQGRFRFRCPAFDKSGDEEEPELLEGGLTALLQLRSEYFNAMFSGPWAESRHAGSTAVTVYWPREQMARLLEFLHGGSFVAKVEDLRVAMDCASFFGVPSLLHHVREWVAANLKVATAPALWKFVESEPHLKDTEYCEDAEDVEAACFEFHLEHFAELAGVKAWESFGDETNDAAEEEPPLHNLSVDLFHRLLMSGLVRLPTRQLICVVERFARAKCSDPSSTEAFGQLFTSLMPPAVIFNRDCRTALLQSNENVEVRSLIAV</sequence>
<dbReference type="Proteomes" id="UP001178507">
    <property type="component" value="Unassembled WGS sequence"/>
</dbReference>
<dbReference type="Gene3D" id="3.30.710.10">
    <property type="entry name" value="Potassium Channel Kv1.1, Chain A"/>
    <property type="match status" value="1"/>
</dbReference>
<dbReference type="InterPro" id="IPR000210">
    <property type="entry name" value="BTB/POZ_dom"/>
</dbReference>
<evidence type="ECO:0000313" key="2">
    <source>
        <dbReference type="EMBL" id="CAJ1384924.1"/>
    </source>
</evidence>
<evidence type="ECO:0000313" key="3">
    <source>
        <dbReference type="Proteomes" id="UP001178507"/>
    </source>
</evidence>
<name>A0AA36ICG6_9DINO</name>
<accession>A0AA36ICG6</accession>
<dbReference type="AlphaFoldDB" id="A0AA36ICG6"/>
<gene>
    <name evidence="2" type="ORF">EVOR1521_LOCUS11657</name>
</gene>
<dbReference type="SUPFAM" id="SSF54695">
    <property type="entry name" value="POZ domain"/>
    <property type="match status" value="1"/>
</dbReference>
<comment type="caution">
    <text evidence="2">The sequence shown here is derived from an EMBL/GenBank/DDBJ whole genome shotgun (WGS) entry which is preliminary data.</text>
</comment>
<organism evidence="2 3">
    <name type="scientific">Effrenium voratum</name>
    <dbReference type="NCBI Taxonomy" id="2562239"/>
    <lineage>
        <taxon>Eukaryota</taxon>
        <taxon>Sar</taxon>
        <taxon>Alveolata</taxon>
        <taxon>Dinophyceae</taxon>
        <taxon>Suessiales</taxon>
        <taxon>Symbiodiniaceae</taxon>
        <taxon>Effrenium</taxon>
    </lineage>
</organism>
<dbReference type="InterPro" id="IPR011333">
    <property type="entry name" value="SKP1/BTB/POZ_sf"/>
</dbReference>
<protein>
    <recommendedName>
        <fullName evidence="1">BTB domain-containing protein</fullName>
    </recommendedName>
</protein>